<evidence type="ECO:0000256" key="5">
    <source>
        <dbReference type="ARBA" id="ARBA00023134"/>
    </source>
</evidence>
<sequence>MYGLLLKNLSDYVKEVYGEQMWNKVVASLKIENDDFIIDKVYPEGQLLKMSKKAIQVIGTSNEDFYEGMGAHFVELTGKLGYLKLISSLGRNLRNFFVNLDNLHHYLKSKYPRLKAPSFFLTSETERGMILQYRSKRRGFQYYVLGQVCTQNDVLQKYVQILFYAQIKAISKLIFSLDIDITLQKMEVIYDTVICTYDLKFANSIFSFDQSMQVAQKEASLPVRASIIFEMFPFVVGQKLSSYFELVKPLIELTFEAVHSHSNNTFELATLEDVRNINKDFDATSIPEFDDEMNMDEDLDKTFHIKGRMVFIQEWHQMLFIACPILKELESLTTVGLFINELSMHDYSRETLLAQSQQYIETRISLNSLEAKSKILNSQLTSLDAIKKKTDSLVYQMIPKSVATRLRNGEGSMNTCEAFECVTMLFSDIVGFTTICSSLRPPQVVKLLNDLYTVFDFLVDQNAVYKVETICDMAFDMVDGISILRDFSSGKNLEVRVGCHSGPVVAGVIGNKMPRYCLFGHNVGLTEKFESNSLPMKIHISENCRALLPPQYITVERKEEGLSQKVGGLKSYFLTSKENRKPIKKQTIKVLLPTDSETPKVDGEPNDLDSSNEELKEKPQLSIKDNEDNSTPSAADFPSIDTDSQYCGGFNHSTVCNLL</sequence>
<evidence type="ECO:0000256" key="8">
    <source>
        <dbReference type="SAM" id="MobiDB-lite"/>
    </source>
</evidence>
<evidence type="ECO:0000256" key="2">
    <source>
        <dbReference type="ARBA" id="ARBA00012202"/>
    </source>
</evidence>
<comment type="subcellular location">
    <subcellularLocation>
        <location evidence="1">Cytoplasm</location>
    </subcellularLocation>
</comment>
<feature type="compositionally biased region" description="Basic and acidic residues" evidence="8">
    <location>
        <begin position="613"/>
        <end position="627"/>
    </location>
</feature>
<keyword evidence="10" id="KW-1185">Reference proteome</keyword>
<dbReference type="SUPFAM" id="SSF55073">
    <property type="entry name" value="Nucleotide cyclase"/>
    <property type="match status" value="1"/>
</dbReference>
<accession>A0A7R8H445</accession>
<evidence type="ECO:0000313" key="9">
    <source>
        <dbReference type="EMBL" id="CAF2853025.1"/>
    </source>
</evidence>
<dbReference type="PROSITE" id="PS50125">
    <property type="entry name" value="GUANYLATE_CYCLASE_2"/>
    <property type="match status" value="1"/>
</dbReference>
<dbReference type="OrthoDB" id="6127067at2759"/>
<keyword evidence="4" id="KW-0547">Nucleotide-binding</keyword>
<dbReference type="InterPro" id="IPR011645">
    <property type="entry name" value="HNOB_dom_associated"/>
</dbReference>
<dbReference type="GO" id="GO:0070482">
    <property type="term" value="P:response to oxygen levels"/>
    <property type="evidence" value="ECO:0007669"/>
    <property type="project" value="TreeGrafter"/>
</dbReference>
<dbReference type="Pfam" id="PF00211">
    <property type="entry name" value="Guanylate_cyc"/>
    <property type="match status" value="1"/>
</dbReference>
<dbReference type="Pfam" id="PF07701">
    <property type="entry name" value="HNOBA"/>
    <property type="match status" value="1"/>
</dbReference>
<dbReference type="SUPFAM" id="SSF111126">
    <property type="entry name" value="Ligand-binding domain in the NO signalling and Golgi transport"/>
    <property type="match status" value="1"/>
</dbReference>
<dbReference type="Gene3D" id="3.30.450.260">
    <property type="entry name" value="Haem NO binding associated domain"/>
    <property type="match status" value="1"/>
</dbReference>
<dbReference type="PANTHER" id="PTHR45655:SF10">
    <property type="entry name" value="SOLUBLE GUANYLATE CYCLASE 88E"/>
    <property type="match status" value="1"/>
</dbReference>
<dbReference type="InterPro" id="IPR038158">
    <property type="entry name" value="H-NOX_domain_sf"/>
</dbReference>
<dbReference type="InterPro" id="IPR011644">
    <property type="entry name" value="Heme_NO-bd"/>
</dbReference>
<evidence type="ECO:0000313" key="10">
    <source>
        <dbReference type="Proteomes" id="UP000675881"/>
    </source>
</evidence>
<dbReference type="Gene3D" id="3.90.1520.10">
    <property type="entry name" value="H-NOX domain"/>
    <property type="match status" value="1"/>
</dbReference>
<dbReference type="CDD" id="cd07302">
    <property type="entry name" value="CHD"/>
    <property type="match status" value="1"/>
</dbReference>
<reference evidence="9" key="1">
    <citation type="submission" date="2021-02" db="EMBL/GenBank/DDBJ databases">
        <authorList>
            <person name="Bekaert M."/>
        </authorList>
    </citation>
    <scope>NUCLEOTIDE SEQUENCE</scope>
    <source>
        <strain evidence="9">IoA-00</strain>
    </source>
</reference>
<dbReference type="EMBL" id="HG994593">
    <property type="protein sequence ID" value="CAF2853025.1"/>
    <property type="molecule type" value="Genomic_DNA"/>
</dbReference>
<keyword evidence="6 9" id="KW-0456">Lyase</keyword>
<dbReference type="Proteomes" id="UP000675881">
    <property type="component" value="Chromosome 14"/>
</dbReference>
<feature type="region of interest" description="Disordered" evidence="8">
    <location>
        <begin position="594"/>
        <end position="639"/>
    </location>
</feature>
<name>A0A7R8H445_LEPSM</name>
<organism evidence="9 10">
    <name type="scientific">Lepeophtheirus salmonis</name>
    <name type="common">Salmon louse</name>
    <name type="synonym">Caligus salmonis</name>
    <dbReference type="NCBI Taxonomy" id="72036"/>
    <lineage>
        <taxon>Eukaryota</taxon>
        <taxon>Metazoa</taxon>
        <taxon>Ecdysozoa</taxon>
        <taxon>Arthropoda</taxon>
        <taxon>Crustacea</taxon>
        <taxon>Multicrustacea</taxon>
        <taxon>Hexanauplia</taxon>
        <taxon>Copepoda</taxon>
        <taxon>Siphonostomatoida</taxon>
        <taxon>Caligidae</taxon>
        <taxon>Lepeophtheirus</taxon>
    </lineage>
</organism>
<dbReference type="GO" id="GO:0038060">
    <property type="term" value="P:nitric oxide-cGMP-mediated signaling"/>
    <property type="evidence" value="ECO:0007669"/>
    <property type="project" value="TreeGrafter"/>
</dbReference>
<dbReference type="GO" id="GO:0020037">
    <property type="term" value="F:heme binding"/>
    <property type="evidence" value="ECO:0007669"/>
    <property type="project" value="InterPro"/>
</dbReference>
<evidence type="ECO:0000256" key="6">
    <source>
        <dbReference type="ARBA" id="ARBA00023239"/>
    </source>
</evidence>
<dbReference type="AlphaFoldDB" id="A0A7R8H445"/>
<evidence type="ECO:0000256" key="1">
    <source>
        <dbReference type="ARBA" id="ARBA00004496"/>
    </source>
</evidence>
<evidence type="ECO:0000256" key="4">
    <source>
        <dbReference type="ARBA" id="ARBA00022741"/>
    </source>
</evidence>
<dbReference type="EC" id="4.6.1.2" evidence="2"/>
<dbReference type="InterPro" id="IPR001054">
    <property type="entry name" value="A/G_cyclase"/>
</dbReference>
<keyword evidence="3" id="KW-0963">Cytoplasm</keyword>
<keyword evidence="7" id="KW-0141">cGMP biosynthesis</keyword>
<protein>
    <recommendedName>
        <fullName evidence="2">guanylate cyclase</fullName>
        <ecNumber evidence="2">4.6.1.2</ecNumber>
    </recommendedName>
</protein>
<dbReference type="PANTHER" id="PTHR45655">
    <property type="entry name" value="GUANYLATE CYCLASE SOLUBLE SUBUNIT BETA-2"/>
    <property type="match status" value="1"/>
</dbReference>
<dbReference type="InterPro" id="IPR024096">
    <property type="entry name" value="NO_sig/Golgi_transp_ligand-bd"/>
</dbReference>
<dbReference type="Gene3D" id="3.30.70.1230">
    <property type="entry name" value="Nucleotide cyclase"/>
    <property type="match status" value="2"/>
</dbReference>
<dbReference type="InterPro" id="IPR029787">
    <property type="entry name" value="Nucleotide_cyclase"/>
</dbReference>
<dbReference type="SMART" id="SM00044">
    <property type="entry name" value="CYCc"/>
    <property type="match status" value="1"/>
</dbReference>
<dbReference type="GO" id="GO:0004383">
    <property type="term" value="F:guanylate cyclase activity"/>
    <property type="evidence" value="ECO:0007669"/>
    <property type="project" value="UniProtKB-EC"/>
</dbReference>
<evidence type="ECO:0000256" key="3">
    <source>
        <dbReference type="ARBA" id="ARBA00022490"/>
    </source>
</evidence>
<dbReference type="GO" id="GO:0005525">
    <property type="term" value="F:GTP binding"/>
    <property type="evidence" value="ECO:0007669"/>
    <property type="project" value="UniProtKB-KW"/>
</dbReference>
<dbReference type="InterPro" id="IPR042463">
    <property type="entry name" value="HNOB_dom_associated_sf"/>
</dbReference>
<dbReference type="Gene3D" id="6.10.250.780">
    <property type="match status" value="1"/>
</dbReference>
<dbReference type="Pfam" id="PF07700">
    <property type="entry name" value="HNOB"/>
    <property type="match status" value="1"/>
</dbReference>
<proteinExistence type="predicted"/>
<keyword evidence="5" id="KW-0342">GTP-binding</keyword>
<evidence type="ECO:0000256" key="7">
    <source>
        <dbReference type="ARBA" id="ARBA00023293"/>
    </source>
</evidence>
<gene>
    <name evidence="9" type="ORF">LSAA_5657</name>
</gene>
<dbReference type="GO" id="GO:0008074">
    <property type="term" value="C:guanylate cyclase complex, soluble"/>
    <property type="evidence" value="ECO:0007669"/>
    <property type="project" value="TreeGrafter"/>
</dbReference>